<dbReference type="CDD" id="cd04301">
    <property type="entry name" value="NAT_SF"/>
    <property type="match status" value="1"/>
</dbReference>
<reference evidence="2 3" key="1">
    <citation type="submission" date="2022-10" db="EMBL/GenBank/DDBJ databases">
        <title>Comparative genomic analysis of Cohnella hashimotonis sp. nov., isolated from the International Space Station.</title>
        <authorList>
            <person name="Simpson A."/>
            <person name="Venkateswaran K."/>
        </authorList>
    </citation>
    <scope>NUCLEOTIDE SEQUENCE [LARGE SCALE GENOMIC DNA]</scope>
    <source>
        <strain evidence="2 3">DSM 18997</strain>
    </source>
</reference>
<dbReference type="Proteomes" id="UP001153387">
    <property type="component" value="Unassembled WGS sequence"/>
</dbReference>
<dbReference type="EMBL" id="JAPDHZ010000002">
    <property type="protein sequence ID" value="MDG0789506.1"/>
    <property type="molecule type" value="Genomic_DNA"/>
</dbReference>
<name>A0A9X4KCJ1_9BACL</name>
<organism evidence="2 3">
    <name type="scientific">Cohnella ginsengisoli</name>
    <dbReference type="NCBI Taxonomy" id="425004"/>
    <lineage>
        <taxon>Bacteria</taxon>
        <taxon>Bacillati</taxon>
        <taxon>Bacillota</taxon>
        <taxon>Bacilli</taxon>
        <taxon>Bacillales</taxon>
        <taxon>Paenibacillaceae</taxon>
        <taxon>Cohnella</taxon>
    </lineage>
</organism>
<dbReference type="SUPFAM" id="SSF55729">
    <property type="entry name" value="Acyl-CoA N-acyltransferases (Nat)"/>
    <property type="match status" value="1"/>
</dbReference>
<keyword evidence="3" id="KW-1185">Reference proteome</keyword>
<dbReference type="InterPro" id="IPR016181">
    <property type="entry name" value="Acyl_CoA_acyltransferase"/>
</dbReference>
<dbReference type="GO" id="GO:0016747">
    <property type="term" value="F:acyltransferase activity, transferring groups other than amino-acyl groups"/>
    <property type="evidence" value="ECO:0007669"/>
    <property type="project" value="InterPro"/>
</dbReference>
<accession>A0A9X4KCJ1</accession>
<protein>
    <submittedName>
        <fullName evidence="2">GNAT family N-acetyltransferase</fullName>
    </submittedName>
</protein>
<dbReference type="InterPro" id="IPR000182">
    <property type="entry name" value="GNAT_dom"/>
</dbReference>
<evidence type="ECO:0000313" key="2">
    <source>
        <dbReference type="EMBL" id="MDG0789506.1"/>
    </source>
</evidence>
<proteinExistence type="predicted"/>
<comment type="caution">
    <text evidence="2">The sequence shown here is derived from an EMBL/GenBank/DDBJ whole genome shotgun (WGS) entry which is preliminary data.</text>
</comment>
<sequence length="174" mass="20037">MAIVELTVRRIDSREAADAVVAFLISPQAFDDERPTPGEEEHFRTLPYLALEGKTIYWYMTDNAGEVVAVTGVAPNEQRTGGYTWDYLVVRRDYRRGGAALRLAGAMLEYLREQGARYLVTYTCDLPVYAGVRRLFERLGFSMNGRLPDYYFDGEDRLIYYLDLRKPGRPEMQQ</sequence>
<gene>
    <name evidence="2" type="ORF">OMP38_00535</name>
</gene>
<dbReference type="Pfam" id="PF00583">
    <property type="entry name" value="Acetyltransf_1"/>
    <property type="match status" value="1"/>
</dbReference>
<evidence type="ECO:0000259" key="1">
    <source>
        <dbReference type="PROSITE" id="PS51186"/>
    </source>
</evidence>
<dbReference type="PROSITE" id="PS51186">
    <property type="entry name" value="GNAT"/>
    <property type="match status" value="1"/>
</dbReference>
<dbReference type="Gene3D" id="3.40.630.30">
    <property type="match status" value="1"/>
</dbReference>
<evidence type="ECO:0000313" key="3">
    <source>
        <dbReference type="Proteomes" id="UP001153387"/>
    </source>
</evidence>
<dbReference type="RefSeq" id="WP_277563445.1">
    <property type="nucleotide sequence ID" value="NZ_JAPDHZ010000002.1"/>
</dbReference>
<feature type="domain" description="N-acetyltransferase" evidence="1">
    <location>
        <begin position="6"/>
        <end position="165"/>
    </location>
</feature>
<dbReference type="AlphaFoldDB" id="A0A9X4KCJ1"/>